<dbReference type="InterPro" id="IPR036706">
    <property type="entry name" value="VOMI_sf"/>
</dbReference>
<dbReference type="PANTHER" id="PTHR18841">
    <property type="entry name" value="VITELLINE MEMBRANE OUTER LAYER PROTEIN I-RELATED"/>
    <property type="match status" value="1"/>
</dbReference>
<evidence type="ECO:0000313" key="1">
    <source>
        <dbReference type="EMBL" id="KAF5896883.1"/>
    </source>
</evidence>
<proteinExistence type="predicted"/>
<protein>
    <submittedName>
        <fullName evidence="1">Vitelline membrane outer layer protein 1-like</fullName>
    </submittedName>
</protein>
<comment type="caution">
    <text evidence="1">The sequence shown here is derived from an EMBL/GenBank/DDBJ whole genome shotgun (WGS) entry which is preliminary data.</text>
</comment>
<dbReference type="Pfam" id="PF03762">
    <property type="entry name" value="VOMI"/>
    <property type="match status" value="1"/>
</dbReference>
<feature type="non-terminal residue" evidence="1">
    <location>
        <position position="122"/>
    </location>
</feature>
<dbReference type="EMBL" id="QNUK01000257">
    <property type="protein sequence ID" value="KAF5896883.1"/>
    <property type="molecule type" value="Genomic_DNA"/>
</dbReference>
<evidence type="ECO:0000313" key="2">
    <source>
        <dbReference type="Proteomes" id="UP000727407"/>
    </source>
</evidence>
<feature type="non-terminal residue" evidence="1">
    <location>
        <position position="1"/>
    </location>
</feature>
<dbReference type="InterPro" id="IPR005515">
    <property type="entry name" value="VOMI"/>
</dbReference>
<dbReference type="SUPFAM" id="SSF51092">
    <property type="entry name" value="Vitelline membrane outer protein-I (VMO-I)"/>
    <property type="match status" value="1"/>
</dbReference>
<dbReference type="OrthoDB" id="6344411at2759"/>
<dbReference type="Proteomes" id="UP000727407">
    <property type="component" value="Unassembled WGS sequence"/>
</dbReference>
<name>A0A8J4X841_CLAMG</name>
<sequence>FVSVSNGEVERSYRSKIEVSNGGTLGSWGPREMCPRGTHATGFSLKVEETLEDGDNTALNGISLYCSGPPWGNLPKSTVKSDEGSWGTWDEEILCNHGVLKAFQLRVEGSQGDDDDTAANNI</sequence>
<accession>A0A8J4X841</accession>
<dbReference type="Gene3D" id="2.100.10.20">
    <property type="entry name" value="Vitelline membrane outer layer protein I (VOMI)"/>
    <property type="match status" value="1"/>
</dbReference>
<dbReference type="GO" id="GO:0005615">
    <property type="term" value="C:extracellular space"/>
    <property type="evidence" value="ECO:0007669"/>
    <property type="project" value="TreeGrafter"/>
</dbReference>
<keyword evidence="2" id="KW-1185">Reference proteome</keyword>
<dbReference type="AlphaFoldDB" id="A0A8J4X841"/>
<organism evidence="1 2">
    <name type="scientific">Clarias magur</name>
    <name type="common">Asian catfish</name>
    <name type="synonym">Macropteronotus magur</name>
    <dbReference type="NCBI Taxonomy" id="1594786"/>
    <lineage>
        <taxon>Eukaryota</taxon>
        <taxon>Metazoa</taxon>
        <taxon>Chordata</taxon>
        <taxon>Craniata</taxon>
        <taxon>Vertebrata</taxon>
        <taxon>Euteleostomi</taxon>
        <taxon>Actinopterygii</taxon>
        <taxon>Neopterygii</taxon>
        <taxon>Teleostei</taxon>
        <taxon>Ostariophysi</taxon>
        <taxon>Siluriformes</taxon>
        <taxon>Clariidae</taxon>
        <taxon>Clarias</taxon>
    </lineage>
</organism>
<reference evidence="1" key="1">
    <citation type="submission" date="2020-07" db="EMBL/GenBank/DDBJ databases">
        <title>Clarias magur genome sequencing, assembly and annotation.</title>
        <authorList>
            <person name="Kushwaha B."/>
            <person name="Kumar R."/>
            <person name="Das P."/>
            <person name="Joshi C.G."/>
            <person name="Kumar D."/>
            <person name="Nagpure N.S."/>
            <person name="Pandey M."/>
            <person name="Agarwal S."/>
            <person name="Srivastava S."/>
            <person name="Singh M."/>
            <person name="Sahoo L."/>
            <person name="Jayasankar P."/>
            <person name="Meher P.K."/>
            <person name="Koringa P.G."/>
            <person name="Iquebal M.A."/>
            <person name="Das S.P."/>
            <person name="Bit A."/>
            <person name="Patnaik S."/>
            <person name="Patel N."/>
            <person name="Shah T.M."/>
            <person name="Hinsu A."/>
            <person name="Jena J.K."/>
        </authorList>
    </citation>
    <scope>NUCLEOTIDE SEQUENCE</scope>
    <source>
        <strain evidence="1">CIFAMagur01</strain>
        <tissue evidence="1">Testis</tissue>
    </source>
</reference>
<gene>
    <name evidence="1" type="ORF">DAT39_013406</name>
</gene>
<dbReference type="PANTHER" id="PTHR18841:SF0">
    <property type="entry name" value="VITELLINE MEMBRANE OUTER LAYER 1 HOMOLOG A-RELATED"/>
    <property type="match status" value="1"/>
</dbReference>